<gene>
    <name evidence="3" type="ORF">LCER1_G004779</name>
</gene>
<proteinExistence type="inferred from homology"/>
<evidence type="ECO:0000259" key="2">
    <source>
        <dbReference type="Pfam" id="PF06110"/>
    </source>
</evidence>
<dbReference type="Gene3D" id="3.40.30.10">
    <property type="entry name" value="Glutaredoxin"/>
    <property type="match status" value="1"/>
</dbReference>
<accession>A0A7D8USQ3</accession>
<dbReference type="GO" id="GO:0005829">
    <property type="term" value="C:cytosol"/>
    <property type="evidence" value="ECO:0007669"/>
    <property type="project" value="TreeGrafter"/>
</dbReference>
<dbReference type="AlphaFoldDB" id="A0A7D8USQ3"/>
<evidence type="ECO:0000256" key="1">
    <source>
        <dbReference type="ARBA" id="ARBA00008987"/>
    </source>
</evidence>
<dbReference type="OrthoDB" id="78947at2759"/>
<dbReference type="Proteomes" id="UP000481288">
    <property type="component" value="Unassembled WGS sequence"/>
</dbReference>
<dbReference type="EMBL" id="QGMG01000285">
    <property type="protein sequence ID" value="TVY55003.1"/>
    <property type="molecule type" value="Genomic_DNA"/>
</dbReference>
<sequence>MPLHVSTESPSAIAQSLESSSSKPSFLVVYASHVDGKSWCGDCRDAEPLVDAKFADRAYDVKVVYAGLKDEWRKADNPWKQAPFSVTNLPTLIKVTGNASVKHEGKTETNGRDWWKKMCMIRRSWMLLSGHNPSKSISDAKVGIRDGHVLDINHAQPREFI</sequence>
<protein>
    <submittedName>
        <fullName evidence="3">Thioredoxin-like protein Clot</fullName>
    </submittedName>
</protein>
<comment type="similarity">
    <text evidence="1">Belongs to the thioredoxin family.</text>
</comment>
<dbReference type="InterPro" id="IPR045108">
    <property type="entry name" value="TXNDC17-like"/>
</dbReference>
<keyword evidence="4" id="KW-1185">Reference proteome</keyword>
<dbReference type="InterPro" id="IPR010357">
    <property type="entry name" value="TXNDC17_dom"/>
</dbReference>
<reference evidence="3 4" key="1">
    <citation type="submission" date="2018-05" db="EMBL/GenBank/DDBJ databases">
        <title>Whole genome sequencing for identification of molecular markers to develop diagnostic detection tools for the regulated plant pathogen Lachnellula willkommii.</title>
        <authorList>
            <person name="Giroux E."/>
            <person name="Bilodeau G."/>
        </authorList>
    </citation>
    <scope>NUCLEOTIDE SEQUENCE [LARGE SCALE GENOMIC DNA]</scope>
    <source>
        <strain evidence="3 4">CBS 625.97</strain>
    </source>
</reference>
<dbReference type="PANTHER" id="PTHR12452:SF0">
    <property type="entry name" value="THIOREDOXIN DOMAIN-CONTAINING PROTEIN 17"/>
    <property type="match status" value="1"/>
</dbReference>
<dbReference type="GO" id="GO:0047134">
    <property type="term" value="F:protein-disulfide reductase [NAD(P)H] activity"/>
    <property type="evidence" value="ECO:0007669"/>
    <property type="project" value="InterPro"/>
</dbReference>
<dbReference type="PANTHER" id="PTHR12452">
    <property type="entry name" value="42-9-9 PROTEIN-RELATED"/>
    <property type="match status" value="1"/>
</dbReference>
<organism evidence="3 4">
    <name type="scientific">Lachnellula cervina</name>
    <dbReference type="NCBI Taxonomy" id="1316786"/>
    <lineage>
        <taxon>Eukaryota</taxon>
        <taxon>Fungi</taxon>
        <taxon>Dikarya</taxon>
        <taxon>Ascomycota</taxon>
        <taxon>Pezizomycotina</taxon>
        <taxon>Leotiomycetes</taxon>
        <taxon>Helotiales</taxon>
        <taxon>Lachnaceae</taxon>
        <taxon>Lachnellula</taxon>
    </lineage>
</organism>
<evidence type="ECO:0000313" key="3">
    <source>
        <dbReference type="EMBL" id="TVY55003.1"/>
    </source>
</evidence>
<dbReference type="Pfam" id="PF06110">
    <property type="entry name" value="TXD17-like_Trx"/>
    <property type="match status" value="1"/>
</dbReference>
<evidence type="ECO:0000313" key="4">
    <source>
        <dbReference type="Proteomes" id="UP000481288"/>
    </source>
</evidence>
<name>A0A7D8USQ3_9HELO</name>
<comment type="caution">
    <text evidence="3">The sequence shown here is derived from an EMBL/GenBank/DDBJ whole genome shotgun (WGS) entry which is preliminary data.</text>
</comment>
<dbReference type="SUPFAM" id="SSF52833">
    <property type="entry name" value="Thioredoxin-like"/>
    <property type="match status" value="1"/>
</dbReference>
<feature type="domain" description="Thioredoxin" evidence="2">
    <location>
        <begin position="19"/>
        <end position="101"/>
    </location>
</feature>
<dbReference type="InterPro" id="IPR036249">
    <property type="entry name" value="Thioredoxin-like_sf"/>
</dbReference>